<dbReference type="PANTHER" id="PTHR34822">
    <property type="entry name" value="GRPB DOMAIN PROTEIN (AFU_ORTHOLOGUE AFUA_1G01530)"/>
    <property type="match status" value="1"/>
</dbReference>
<name>A0A1I0CUP8_9BACT</name>
<reference evidence="2" key="1">
    <citation type="submission" date="2016-10" db="EMBL/GenBank/DDBJ databases">
        <authorList>
            <person name="Varghese N."/>
            <person name="Submissions S."/>
        </authorList>
    </citation>
    <scope>NUCLEOTIDE SEQUENCE [LARGE SCALE GENOMIC DNA]</scope>
    <source>
        <strain evidence="2">DSM 16858</strain>
    </source>
</reference>
<dbReference type="InterPro" id="IPR043519">
    <property type="entry name" value="NT_sf"/>
</dbReference>
<dbReference type="InterPro" id="IPR007344">
    <property type="entry name" value="GrpB/CoaE"/>
</dbReference>
<dbReference type="Pfam" id="PF04229">
    <property type="entry name" value="GrpB"/>
    <property type="match status" value="1"/>
</dbReference>
<accession>A0A1I0CUP8</accession>
<keyword evidence="2" id="KW-1185">Reference proteome</keyword>
<dbReference type="SUPFAM" id="SSF81301">
    <property type="entry name" value="Nucleotidyltransferase"/>
    <property type="match status" value="1"/>
</dbReference>
<gene>
    <name evidence="1" type="ORF">SAMN05443639_102261</name>
</gene>
<dbReference type="EMBL" id="FOIJ01000002">
    <property type="protein sequence ID" value="SET23477.1"/>
    <property type="molecule type" value="Genomic_DNA"/>
</dbReference>
<evidence type="ECO:0000313" key="1">
    <source>
        <dbReference type="EMBL" id="SET23477.1"/>
    </source>
</evidence>
<dbReference type="Proteomes" id="UP000199181">
    <property type="component" value="Unassembled WGS sequence"/>
</dbReference>
<organism evidence="1 2">
    <name type="scientific">Stigmatella erecta</name>
    <dbReference type="NCBI Taxonomy" id="83460"/>
    <lineage>
        <taxon>Bacteria</taxon>
        <taxon>Pseudomonadati</taxon>
        <taxon>Myxococcota</taxon>
        <taxon>Myxococcia</taxon>
        <taxon>Myxococcales</taxon>
        <taxon>Cystobacterineae</taxon>
        <taxon>Archangiaceae</taxon>
        <taxon>Stigmatella</taxon>
    </lineage>
</organism>
<proteinExistence type="predicted"/>
<dbReference type="Gene3D" id="3.30.460.10">
    <property type="entry name" value="Beta Polymerase, domain 2"/>
    <property type="match status" value="1"/>
</dbReference>
<dbReference type="AlphaFoldDB" id="A0A1I0CUP8"/>
<sequence length="81" mass="8700">MNLHVFSAGARDIPLMLRMRDWLRANDADRALYAATKALAARTWKYVQHYADAKTAVISGILARAEAAAPSTGGGATRAGR</sequence>
<protein>
    <submittedName>
        <fullName evidence="1">GrpB protein</fullName>
    </submittedName>
</protein>
<dbReference type="PANTHER" id="PTHR34822:SF1">
    <property type="entry name" value="GRPB FAMILY PROTEIN"/>
    <property type="match status" value="1"/>
</dbReference>
<evidence type="ECO:0000313" key="2">
    <source>
        <dbReference type="Proteomes" id="UP000199181"/>
    </source>
</evidence>